<reference evidence="1" key="1">
    <citation type="submission" date="2022-04" db="EMBL/GenBank/DDBJ databases">
        <title>Chromosome-scale genome assembly of Holotrichia oblita Faldermann.</title>
        <authorList>
            <person name="Rongchong L."/>
        </authorList>
    </citation>
    <scope>NUCLEOTIDE SEQUENCE</scope>
    <source>
        <strain evidence="1">81SQS9</strain>
    </source>
</reference>
<dbReference type="EMBL" id="CM043015">
    <property type="protein sequence ID" value="KAI4471128.1"/>
    <property type="molecule type" value="Genomic_DNA"/>
</dbReference>
<keyword evidence="2" id="KW-1185">Reference proteome</keyword>
<sequence>MANSKNVCVVVLGDIGRSPRIQYHSKSLAEHDAKVDIVCYKESRPMDALEKHTQVSFHYLVPYPNLPLPRILNYVLKTLWQAITLMFVLFIIRKPDIMLVQNPPAIPTVFICWLFCQIMRVKYIIDWHNYAFSIMALNVGKNHLLTKMTRGIEMFAGRRATYNFCVTKEMKTDLKNNYDICAITLYDRPPEIYKPISIKQKHDLLQRLSETYNEFKGSNNESTILTEIHKENCILRSDRPGLIISSTSWTEDEDFSMLLTSLQEYEKHIEDGNKRHLPKLICVITGKGPLKEYYCDQIKQKIWKYVKIITPWLELEDYPLLLASADLGVCLHTSSSGLDLPMKVVDMFGCGLPVCAHDFRCINELVKPNENGFIFRDSKELTEQLQLWFDNFPNNKDQIMLCETFKKNLEAFQELRWKENWDLVAYNTFQ</sequence>
<name>A0ACB9TVY9_HOLOL</name>
<protein>
    <submittedName>
        <fullName evidence="1">Beta14 mannosyltransferase</fullName>
    </submittedName>
</protein>
<organism evidence="1 2">
    <name type="scientific">Holotrichia oblita</name>
    <name type="common">Chafer beetle</name>
    <dbReference type="NCBI Taxonomy" id="644536"/>
    <lineage>
        <taxon>Eukaryota</taxon>
        <taxon>Metazoa</taxon>
        <taxon>Ecdysozoa</taxon>
        <taxon>Arthropoda</taxon>
        <taxon>Hexapoda</taxon>
        <taxon>Insecta</taxon>
        <taxon>Pterygota</taxon>
        <taxon>Neoptera</taxon>
        <taxon>Endopterygota</taxon>
        <taxon>Coleoptera</taxon>
        <taxon>Polyphaga</taxon>
        <taxon>Scarabaeiformia</taxon>
        <taxon>Scarabaeidae</taxon>
        <taxon>Melolonthinae</taxon>
        <taxon>Holotrichia</taxon>
    </lineage>
</organism>
<evidence type="ECO:0000313" key="2">
    <source>
        <dbReference type="Proteomes" id="UP001056778"/>
    </source>
</evidence>
<evidence type="ECO:0000313" key="1">
    <source>
        <dbReference type="EMBL" id="KAI4471128.1"/>
    </source>
</evidence>
<comment type="caution">
    <text evidence="1">The sequence shown here is derived from an EMBL/GenBank/DDBJ whole genome shotgun (WGS) entry which is preliminary data.</text>
</comment>
<keyword evidence="1" id="KW-0808">Transferase</keyword>
<proteinExistence type="predicted"/>
<dbReference type="Proteomes" id="UP001056778">
    <property type="component" value="Chromosome 1"/>
</dbReference>
<keyword evidence="1" id="KW-0328">Glycosyltransferase</keyword>
<accession>A0ACB9TVY9</accession>
<gene>
    <name evidence="1" type="ORF">MML48_1g07826</name>
</gene>